<protein>
    <submittedName>
        <fullName evidence="2">Glycosyltransferase</fullName>
    </submittedName>
</protein>
<keyword evidence="2" id="KW-0808">Transferase</keyword>
<dbReference type="EMBL" id="SLTU01000001">
    <property type="protein sequence ID" value="TDA76082.1"/>
    <property type="molecule type" value="Genomic_DNA"/>
</dbReference>
<comment type="caution">
    <text evidence="2">The sequence shown here is derived from an EMBL/GenBank/DDBJ whole genome shotgun (WGS) entry which is preliminary data.</text>
</comment>
<dbReference type="PANTHER" id="PTHR22916">
    <property type="entry name" value="GLYCOSYLTRANSFERASE"/>
    <property type="match status" value="1"/>
</dbReference>
<evidence type="ECO:0000313" key="2">
    <source>
        <dbReference type="EMBL" id="TDA76082.1"/>
    </source>
</evidence>
<sequence length="272" mass="31984">MNYLRITVVTPSYNQGQFIESTILSVIEQNYPNLEYFICDGGSNDQTVDIIKKYENKIDWWCSEKDKGQTDAINKGMRRATGDIVCWINSDDVLLPGALFQVAEFYKNHSECEFANGITLEIDKKGVIQKFTYILMSKFFMRHGCYNISQQGMFWKRSLFDKIGYLDETFHAMMDAEFLIRVYEANLKVMLINKPLGAIRVYAETKTSMGGEIWTNDEETIRKRYNGAYSCNRHSFFFLLFVLDKLIRGCYFRNIIGQMRYNGLHFNMYRYR</sequence>
<dbReference type="SUPFAM" id="SSF53448">
    <property type="entry name" value="Nucleotide-diphospho-sugar transferases"/>
    <property type="match status" value="1"/>
</dbReference>
<dbReference type="AlphaFoldDB" id="A0A4R4GH88"/>
<gene>
    <name evidence="2" type="ORF">E1I98_06825</name>
</gene>
<dbReference type="CDD" id="cd06433">
    <property type="entry name" value="GT_2_WfgS_like"/>
    <property type="match status" value="1"/>
</dbReference>
<dbReference type="RefSeq" id="WP_132140498.1">
    <property type="nucleotide sequence ID" value="NZ_SLTU01000001.1"/>
</dbReference>
<dbReference type="PANTHER" id="PTHR22916:SF65">
    <property type="entry name" value="SLR1065 PROTEIN"/>
    <property type="match status" value="1"/>
</dbReference>
<dbReference type="Proteomes" id="UP000294527">
    <property type="component" value="Unassembled WGS sequence"/>
</dbReference>
<evidence type="ECO:0000313" key="3">
    <source>
        <dbReference type="Proteomes" id="UP000294527"/>
    </source>
</evidence>
<evidence type="ECO:0000259" key="1">
    <source>
        <dbReference type="Pfam" id="PF00535"/>
    </source>
</evidence>
<feature type="domain" description="Glycosyltransferase 2-like" evidence="1">
    <location>
        <begin position="7"/>
        <end position="109"/>
    </location>
</feature>
<dbReference type="InterPro" id="IPR001173">
    <property type="entry name" value="Glyco_trans_2-like"/>
</dbReference>
<dbReference type="InterPro" id="IPR029044">
    <property type="entry name" value="Nucleotide-diphossugar_trans"/>
</dbReference>
<accession>A0A4R4GH88</accession>
<dbReference type="GO" id="GO:0016758">
    <property type="term" value="F:hexosyltransferase activity"/>
    <property type="evidence" value="ECO:0007669"/>
    <property type="project" value="UniProtKB-ARBA"/>
</dbReference>
<dbReference type="Pfam" id="PF00535">
    <property type="entry name" value="Glycos_transf_2"/>
    <property type="match status" value="1"/>
</dbReference>
<reference evidence="2 3" key="1">
    <citation type="journal article" date="2019" name="Nat. Microbiol.">
        <title>Genomic variation and strain-specific functional adaptation in the human gut microbiome during early life.</title>
        <authorList>
            <person name="Vatanen T."/>
            <person name="Plichta D.R."/>
            <person name="Somani J."/>
            <person name="Munch P.C."/>
            <person name="Arthur T.D."/>
            <person name="Hall A.B."/>
            <person name="Rudolf S."/>
            <person name="Oakeley E.J."/>
            <person name="Ke X."/>
            <person name="Young R.A."/>
            <person name="Haiser H.J."/>
            <person name="Kolde R."/>
            <person name="Yassour M."/>
            <person name="Luopajarvi K."/>
            <person name="Siljander H."/>
            <person name="Virtanen S.M."/>
            <person name="Ilonen J."/>
            <person name="Uibo R."/>
            <person name="Tillmann V."/>
            <person name="Mokurov S."/>
            <person name="Dorshakova N."/>
            <person name="Porter J.A."/>
            <person name="McHardy A.C."/>
            <person name="Lahdesmaki H."/>
            <person name="Vlamakis H."/>
            <person name="Huttenhower C."/>
            <person name="Knip M."/>
            <person name="Xavier R.J."/>
        </authorList>
    </citation>
    <scope>NUCLEOTIDE SEQUENCE [LARGE SCALE GENOMIC DNA]</scope>
    <source>
        <strain evidence="2 3">RJX1047</strain>
    </source>
</reference>
<dbReference type="Gene3D" id="3.90.550.10">
    <property type="entry name" value="Spore Coat Polysaccharide Biosynthesis Protein SpsA, Chain A"/>
    <property type="match status" value="1"/>
</dbReference>
<name>A0A4R4GH88_9BACT</name>
<organism evidence="2 3">
    <name type="scientific">Phocaeicola dorei</name>
    <dbReference type="NCBI Taxonomy" id="357276"/>
    <lineage>
        <taxon>Bacteria</taxon>
        <taxon>Pseudomonadati</taxon>
        <taxon>Bacteroidota</taxon>
        <taxon>Bacteroidia</taxon>
        <taxon>Bacteroidales</taxon>
        <taxon>Bacteroidaceae</taxon>
        <taxon>Phocaeicola</taxon>
    </lineage>
</organism>
<proteinExistence type="predicted"/>